<evidence type="ECO:0000256" key="15">
    <source>
        <dbReference type="RuleBase" id="RU363132"/>
    </source>
</evidence>
<dbReference type="GO" id="GO:0006694">
    <property type="term" value="P:steroid biosynthetic process"/>
    <property type="evidence" value="ECO:0007669"/>
    <property type="project" value="InterPro"/>
</dbReference>
<feature type="transmembrane region" description="Helical" evidence="15">
    <location>
        <begin position="604"/>
        <end position="622"/>
    </location>
</feature>
<keyword evidence="14" id="KW-0464">Manganese</keyword>
<comment type="pathway">
    <text evidence="4">Protein modification; protein glycosylation.</text>
</comment>
<feature type="transmembrane region" description="Helical" evidence="15">
    <location>
        <begin position="566"/>
        <end position="584"/>
    </location>
</feature>
<keyword evidence="6" id="KW-0328">Glycosyltransferase</keyword>
<sequence length="892" mass="100704">MAIVDDLINPRGTKRTCVVVLGGRGFLGRSLVTRLLQLGDWIVRVADSTHPLQLDSDSNHGDSVLRDALASGRASYCQVDVRDPSQVIKAVEGSSVVFYMEATDLPKHDFYDCYMIVVQGAKNVINACRECKVRQLIYNSSADIIFDGSRDICNRDESFPCHWKFADMLSDLKAQAEALVLYANNIGGLLTCALRPSNVFGPGDTQLVPFLVNLARSGWAKFIIGSGDNMSDFTYAENVTHAHICAAKALDSQMISVAGKAFFITNLEPMKFWEFVSLILEGLGYQRPSIKAPAKIVCYALLVVKWMHEKLGSRKYNLDISARFFHLASCTRTFNCSAAQKYIGYSPVVSLEDGIRLTIESFSHLAKDSSFGRFLNFEGQSKAEKLLGSGKGWDFVLLCTSSIGLCGDTVSDICLWRDEKKTFTCFVALVLLFYWFLLSGKTFASSTANLLLLVTTILYGYANLPPKISSFNIPKISLSWFEISENSVRDTIMTIVYLWNSGLHTIRSLAQGEDWNKFFQVVLFLYFVKWILVESFAVAIGFALVFAFTAFFVYEQYESEIDGLTRMLFSLTKGLLTSYLPASMTSFLQNKGVLRKENGKVPPSLALPSLVLLLLFFFYILFNIRVKSLLLASPTNHSITPTKTPHTETKFSILIGILTRPDNYDRRHLLRLVYGIQSSSTAQIDVKFVFCNLTKPEQRTLVALEILRFNDIIVLDCVENMNNGKTHAYFSSLPRILPRHYDYVMKADDDVFIRLEPLSSSLKPLPRQDLYYGFVIPCNSMNPFVDYMSGMGFLLSWDLVEWIGKSEIPANHTFGPEDKMVGKWLKMGKKAKNRFSNKPGMYDYPGTNGRCSHELIPETVAVHRLKRRDQWMHVLEFFNVTKQLNHSKLYHL</sequence>
<dbReference type="SUPFAM" id="SSF51735">
    <property type="entry name" value="NAD(P)-binding Rossmann-fold domains"/>
    <property type="match status" value="1"/>
</dbReference>
<feature type="domain" description="Reticulon" evidence="16">
    <location>
        <begin position="410"/>
        <end position="580"/>
    </location>
</feature>
<name>A0A6N2MP90_SALVM</name>
<feature type="transmembrane region" description="Helical" evidence="15">
    <location>
        <begin position="421"/>
        <end position="438"/>
    </location>
</feature>
<evidence type="ECO:0000259" key="16">
    <source>
        <dbReference type="PROSITE" id="PS50845"/>
    </source>
</evidence>
<gene>
    <name evidence="17" type="ORF">SVIM_LOCUS393914</name>
</gene>
<comment type="caution">
    <text evidence="15">Lacks conserved residue(s) required for the propagation of feature annotation.</text>
</comment>
<dbReference type="InterPro" id="IPR002659">
    <property type="entry name" value="Glyco_trans_31"/>
</dbReference>
<keyword evidence="13 15" id="KW-0472">Membrane</keyword>
<evidence type="ECO:0000256" key="9">
    <source>
        <dbReference type="ARBA" id="ARBA00022824"/>
    </source>
</evidence>
<organism evidence="17">
    <name type="scientific">Salix viminalis</name>
    <name type="common">Common osier</name>
    <name type="synonym">Basket willow</name>
    <dbReference type="NCBI Taxonomy" id="40686"/>
    <lineage>
        <taxon>Eukaryota</taxon>
        <taxon>Viridiplantae</taxon>
        <taxon>Streptophyta</taxon>
        <taxon>Embryophyta</taxon>
        <taxon>Tracheophyta</taxon>
        <taxon>Spermatophyta</taxon>
        <taxon>Magnoliopsida</taxon>
        <taxon>eudicotyledons</taxon>
        <taxon>Gunneridae</taxon>
        <taxon>Pentapetalae</taxon>
        <taxon>rosids</taxon>
        <taxon>fabids</taxon>
        <taxon>Malpighiales</taxon>
        <taxon>Salicaceae</taxon>
        <taxon>Saliceae</taxon>
        <taxon>Salix</taxon>
    </lineage>
</organism>
<dbReference type="Pfam" id="PF01762">
    <property type="entry name" value="Galactosyl_T"/>
    <property type="match status" value="1"/>
</dbReference>
<comment type="cofactor">
    <cofactor evidence="1">
        <name>Mn(2+)</name>
        <dbReference type="ChEBI" id="CHEBI:29035"/>
    </cofactor>
</comment>
<dbReference type="UniPathway" id="UPA00378"/>
<dbReference type="PANTHER" id="PTHR11214">
    <property type="entry name" value="BETA-1,3-N-ACETYLGLUCOSAMINYLTRANSFERASE"/>
    <property type="match status" value="1"/>
</dbReference>
<reference evidence="17" key="1">
    <citation type="submission" date="2019-03" db="EMBL/GenBank/DDBJ databases">
        <authorList>
            <person name="Mank J."/>
            <person name="Almeida P."/>
        </authorList>
    </citation>
    <scope>NUCLEOTIDE SEQUENCE</scope>
    <source>
        <strain evidence="17">78183</strain>
    </source>
</reference>
<dbReference type="InterPro" id="IPR003388">
    <property type="entry name" value="Reticulon"/>
</dbReference>
<dbReference type="PROSITE" id="PS50845">
    <property type="entry name" value="RETICULON"/>
    <property type="match status" value="1"/>
</dbReference>
<keyword evidence="7" id="KW-0808">Transferase</keyword>
<dbReference type="Pfam" id="PF02453">
    <property type="entry name" value="Reticulon"/>
    <property type="match status" value="1"/>
</dbReference>
<dbReference type="Gene3D" id="3.40.50.720">
    <property type="entry name" value="NAD(P)-binding Rossmann-like Domain"/>
    <property type="match status" value="1"/>
</dbReference>
<dbReference type="Gene3D" id="3.90.550.50">
    <property type="match status" value="1"/>
</dbReference>
<dbReference type="GO" id="GO:0000139">
    <property type="term" value="C:Golgi membrane"/>
    <property type="evidence" value="ECO:0007669"/>
    <property type="project" value="UniProtKB-SubCell"/>
</dbReference>
<accession>A0A6N2MP90</accession>
<dbReference type="GO" id="GO:0016758">
    <property type="term" value="F:hexosyltransferase activity"/>
    <property type="evidence" value="ECO:0007669"/>
    <property type="project" value="InterPro"/>
</dbReference>
<dbReference type="Pfam" id="PF01073">
    <property type="entry name" value="3Beta_HSD"/>
    <property type="match status" value="1"/>
</dbReference>
<evidence type="ECO:0000256" key="11">
    <source>
        <dbReference type="ARBA" id="ARBA00022989"/>
    </source>
</evidence>
<evidence type="ECO:0000256" key="10">
    <source>
        <dbReference type="ARBA" id="ARBA00022968"/>
    </source>
</evidence>
<keyword evidence="9 15" id="KW-0256">Endoplasmic reticulum</keyword>
<evidence type="ECO:0000256" key="4">
    <source>
        <dbReference type="ARBA" id="ARBA00004922"/>
    </source>
</evidence>
<dbReference type="InterPro" id="IPR036291">
    <property type="entry name" value="NAD(P)-bd_dom_sf"/>
</dbReference>
<dbReference type="GO" id="GO:0005789">
    <property type="term" value="C:endoplasmic reticulum membrane"/>
    <property type="evidence" value="ECO:0007669"/>
    <property type="project" value="UniProtKB-SubCell"/>
</dbReference>
<evidence type="ECO:0000313" key="17">
    <source>
        <dbReference type="EMBL" id="VFU55461.1"/>
    </source>
</evidence>
<evidence type="ECO:0000256" key="14">
    <source>
        <dbReference type="ARBA" id="ARBA00023211"/>
    </source>
</evidence>
<feature type="transmembrane region" description="Helical" evidence="15">
    <location>
        <begin position="443"/>
        <end position="462"/>
    </location>
</feature>
<keyword evidence="8 15" id="KW-0812">Transmembrane</keyword>
<evidence type="ECO:0000256" key="3">
    <source>
        <dbReference type="ARBA" id="ARBA00004477"/>
    </source>
</evidence>
<dbReference type="EMBL" id="CAADRP010001885">
    <property type="protein sequence ID" value="VFU55461.1"/>
    <property type="molecule type" value="Genomic_DNA"/>
</dbReference>
<evidence type="ECO:0000256" key="12">
    <source>
        <dbReference type="ARBA" id="ARBA00023034"/>
    </source>
</evidence>
<evidence type="ECO:0000256" key="13">
    <source>
        <dbReference type="ARBA" id="ARBA00023136"/>
    </source>
</evidence>
<keyword evidence="12" id="KW-0333">Golgi apparatus</keyword>
<comment type="similarity">
    <text evidence="5">Belongs to the glycosyltransferase 31 family.</text>
</comment>
<proteinExistence type="inferred from homology"/>
<keyword evidence="11 15" id="KW-1133">Transmembrane helix</keyword>
<evidence type="ECO:0000256" key="5">
    <source>
        <dbReference type="ARBA" id="ARBA00008661"/>
    </source>
</evidence>
<evidence type="ECO:0000256" key="1">
    <source>
        <dbReference type="ARBA" id="ARBA00001936"/>
    </source>
</evidence>
<dbReference type="FunFam" id="3.90.550.50:FF:000027">
    <property type="entry name" value="Hexosyltransferase"/>
    <property type="match status" value="1"/>
</dbReference>
<protein>
    <recommendedName>
        <fullName evidence="15">Reticulon-like protein</fullName>
    </recommendedName>
</protein>
<evidence type="ECO:0000256" key="7">
    <source>
        <dbReference type="ARBA" id="ARBA00022679"/>
    </source>
</evidence>
<dbReference type="AlphaFoldDB" id="A0A6N2MP90"/>
<dbReference type="GO" id="GO:0016616">
    <property type="term" value="F:oxidoreductase activity, acting on the CH-OH group of donors, NAD or NADP as acceptor"/>
    <property type="evidence" value="ECO:0007669"/>
    <property type="project" value="InterPro"/>
</dbReference>
<evidence type="ECO:0000256" key="8">
    <source>
        <dbReference type="ARBA" id="ARBA00022692"/>
    </source>
</evidence>
<feature type="transmembrane region" description="Helical" evidence="15">
    <location>
        <begin position="530"/>
        <end position="554"/>
    </location>
</feature>
<keyword evidence="10" id="KW-0735">Signal-anchor</keyword>
<evidence type="ECO:0000256" key="2">
    <source>
        <dbReference type="ARBA" id="ARBA00004323"/>
    </source>
</evidence>
<evidence type="ECO:0000256" key="6">
    <source>
        <dbReference type="ARBA" id="ARBA00022676"/>
    </source>
</evidence>
<dbReference type="InterPro" id="IPR002225">
    <property type="entry name" value="3Beta_OHSteriod_DH/Estase"/>
</dbReference>
<dbReference type="PANTHER" id="PTHR11214:SF322">
    <property type="entry name" value="HEXOSYLTRANSFERASE"/>
    <property type="match status" value="1"/>
</dbReference>
<comment type="subcellular location">
    <subcellularLocation>
        <location evidence="3 15">Endoplasmic reticulum membrane</location>
        <topology evidence="3 15">Multi-pass membrane protein</topology>
    </subcellularLocation>
    <subcellularLocation>
        <location evidence="2">Golgi apparatus membrane</location>
        <topology evidence="2">Single-pass type II membrane protein</topology>
    </subcellularLocation>
</comment>